<dbReference type="STRING" id="521011.Mpal_1801"/>
<evidence type="ECO:0000259" key="9">
    <source>
        <dbReference type="PROSITE" id="PS50893"/>
    </source>
</evidence>
<comment type="subcellular location">
    <subcellularLocation>
        <location evidence="1">Cell membrane</location>
        <topology evidence="1">Peripheral membrane protein</topology>
    </subcellularLocation>
</comment>
<dbReference type="SUPFAM" id="SSF52540">
    <property type="entry name" value="P-loop containing nucleoside triphosphate hydrolases"/>
    <property type="match status" value="2"/>
</dbReference>
<keyword evidence="6" id="KW-0067">ATP-binding</keyword>
<dbReference type="InterPro" id="IPR050095">
    <property type="entry name" value="ECF_ABC_transporter_ATP-bd"/>
</dbReference>
<dbReference type="HOGENOM" id="CLU_000604_86_7_2"/>
<keyword evidence="11" id="KW-1185">Reference proteome</keyword>
<dbReference type="Gene3D" id="3.40.50.300">
    <property type="entry name" value="P-loop containing nucleotide triphosphate hydrolases"/>
    <property type="match status" value="2"/>
</dbReference>
<dbReference type="InterPro" id="IPR017871">
    <property type="entry name" value="ABC_transporter-like_CS"/>
</dbReference>
<dbReference type="InterPro" id="IPR003593">
    <property type="entry name" value="AAA+_ATPase"/>
</dbReference>
<dbReference type="EMBL" id="CP001338">
    <property type="protein sequence ID" value="ACL17107.1"/>
    <property type="molecule type" value="Genomic_DNA"/>
</dbReference>
<evidence type="ECO:0000256" key="6">
    <source>
        <dbReference type="ARBA" id="ARBA00022840"/>
    </source>
</evidence>
<keyword evidence="3" id="KW-0813">Transport</keyword>
<sequence length="501" mass="53688">MSGPDILEIADLSFQYSRTSGGESVPALDHISFSVEQGEIVILTGPSGSGKSTLLRCLNGLIPQSTRGTMTGQVMVAGKDTSTCPVHELASTVGMVFQDPDTQFFSSEVDTELAFGLEQRGVEEKAMEQAIASIADLLGITHLLGRSLDQLSWGERQRVAVASVVVTGPDLLILDEPFSGLDRLGAEALSACLGSLVQKRGMTLFITEHRLDRLGSLKGRYLVLNRGRLIYDGSPDAVMAGILERDDILLPPEDECRPVGRNMRRESGSDFGGDRSPGLRLSGVTYQYPGSVAPVLNAVDLRIRPSEITVLVGANGSGKSTLLRLLNGLIKPDFGEVLVDGRSIAGSTVAQISQTVGVLFQHADYQLFAETIADELAFGPKNFRVPAPEINRRIKQVLADLNLGSLRLTAPPLALSVGEKQRVAIAGLLMMESPILVMDEPTLGLDWTLKLKLARVLRLLGDAGRTVLVVTHDQAFVRLCADRVVTLTGGRIQEVTDGIGA</sequence>
<dbReference type="GO" id="GO:0005524">
    <property type="term" value="F:ATP binding"/>
    <property type="evidence" value="ECO:0007669"/>
    <property type="project" value="UniProtKB-KW"/>
</dbReference>
<dbReference type="InterPro" id="IPR027417">
    <property type="entry name" value="P-loop_NTPase"/>
</dbReference>
<feature type="domain" description="ABC transporter" evidence="9">
    <location>
        <begin position="279"/>
        <end position="499"/>
    </location>
</feature>
<dbReference type="InterPro" id="IPR015856">
    <property type="entry name" value="ABC_transpr_CbiO/EcfA_su"/>
</dbReference>
<dbReference type="GeneID" id="7270347"/>
<organism evidence="10 11">
    <name type="scientific">Methanosphaerula palustris (strain ATCC BAA-1556 / DSM 19958 / E1-9c)</name>
    <dbReference type="NCBI Taxonomy" id="521011"/>
    <lineage>
        <taxon>Archaea</taxon>
        <taxon>Methanobacteriati</taxon>
        <taxon>Methanobacteriota</taxon>
        <taxon>Stenosarchaea group</taxon>
        <taxon>Methanomicrobia</taxon>
        <taxon>Methanomicrobiales</taxon>
        <taxon>Methanoregulaceae</taxon>
        <taxon>Methanosphaerula</taxon>
    </lineage>
</organism>
<protein>
    <submittedName>
        <fullName evidence="10">ABC transporter related</fullName>
    </submittedName>
</protein>
<feature type="domain" description="ABC transporter" evidence="9">
    <location>
        <begin position="7"/>
        <end position="251"/>
    </location>
</feature>
<dbReference type="PANTHER" id="PTHR43553">
    <property type="entry name" value="HEAVY METAL TRANSPORTER"/>
    <property type="match status" value="1"/>
</dbReference>
<evidence type="ECO:0000256" key="7">
    <source>
        <dbReference type="ARBA" id="ARBA00023136"/>
    </source>
</evidence>
<evidence type="ECO:0000313" key="11">
    <source>
        <dbReference type="Proteomes" id="UP000002457"/>
    </source>
</evidence>
<evidence type="ECO:0000256" key="4">
    <source>
        <dbReference type="ARBA" id="ARBA00022475"/>
    </source>
</evidence>
<evidence type="ECO:0000256" key="3">
    <source>
        <dbReference type="ARBA" id="ARBA00022448"/>
    </source>
</evidence>
<dbReference type="Proteomes" id="UP000002457">
    <property type="component" value="Chromosome"/>
</dbReference>
<evidence type="ECO:0000313" key="10">
    <source>
        <dbReference type="EMBL" id="ACL17107.1"/>
    </source>
</evidence>
<dbReference type="InterPro" id="IPR003439">
    <property type="entry name" value="ABC_transporter-like_ATP-bd"/>
</dbReference>
<comment type="function">
    <text evidence="8">Probably part of an ABC transporter complex. Responsible for energy coupling to the transport system.</text>
</comment>
<dbReference type="AlphaFoldDB" id="B8GK36"/>
<dbReference type="GO" id="GO:0043190">
    <property type="term" value="C:ATP-binding cassette (ABC) transporter complex"/>
    <property type="evidence" value="ECO:0007669"/>
    <property type="project" value="TreeGrafter"/>
</dbReference>
<evidence type="ECO:0000256" key="8">
    <source>
        <dbReference type="ARBA" id="ARBA00025157"/>
    </source>
</evidence>
<dbReference type="RefSeq" id="WP_012618426.1">
    <property type="nucleotide sequence ID" value="NC_011832.1"/>
</dbReference>
<evidence type="ECO:0000256" key="1">
    <source>
        <dbReference type="ARBA" id="ARBA00004202"/>
    </source>
</evidence>
<dbReference type="CDD" id="cd03225">
    <property type="entry name" value="ABC_cobalt_CbiO_domain1"/>
    <property type="match status" value="2"/>
</dbReference>
<proteinExistence type="inferred from homology"/>
<keyword evidence="5" id="KW-0547">Nucleotide-binding</keyword>
<reference evidence="10 11" key="1">
    <citation type="journal article" date="2015" name="Genome Announc.">
        <title>Complete Genome Sequence of Methanosphaerula palustris E1-9CT, a Hydrogenotrophic Methanogen Isolated from a Minerotrophic Fen Peatland.</title>
        <authorList>
            <person name="Cadillo-Quiroz H."/>
            <person name="Browne P."/>
            <person name="Kyrpides N."/>
            <person name="Woyke T."/>
            <person name="Goodwin L."/>
            <person name="Detter C."/>
            <person name="Yavitt J.B."/>
            <person name="Zinder S.H."/>
        </authorList>
    </citation>
    <scope>NUCLEOTIDE SEQUENCE [LARGE SCALE GENOMIC DNA]</scope>
    <source>
        <strain evidence="11">ATCC BAA-1556 / DSM 19958 / E1-9c</strain>
    </source>
</reference>
<dbReference type="Pfam" id="PF00005">
    <property type="entry name" value="ABC_tran"/>
    <property type="match status" value="2"/>
</dbReference>
<dbReference type="OrthoDB" id="35850at2157"/>
<dbReference type="eggNOG" id="arCOG00188">
    <property type="taxonomic scope" value="Archaea"/>
</dbReference>
<gene>
    <name evidence="10" type="ordered locus">Mpal_1801</name>
</gene>
<dbReference type="KEGG" id="mpl:Mpal_1801"/>
<keyword evidence="4" id="KW-1003">Cell membrane</keyword>
<dbReference type="PANTHER" id="PTHR43553:SF24">
    <property type="entry name" value="ENERGY-COUPLING FACTOR TRANSPORTER ATP-BINDING PROTEIN ECFA1"/>
    <property type="match status" value="1"/>
</dbReference>
<dbReference type="SMART" id="SM00382">
    <property type="entry name" value="AAA"/>
    <property type="match status" value="2"/>
</dbReference>
<evidence type="ECO:0000256" key="5">
    <source>
        <dbReference type="ARBA" id="ARBA00022741"/>
    </source>
</evidence>
<dbReference type="GO" id="GO:0016887">
    <property type="term" value="F:ATP hydrolysis activity"/>
    <property type="evidence" value="ECO:0007669"/>
    <property type="project" value="InterPro"/>
</dbReference>
<accession>B8GK36</accession>
<dbReference type="PROSITE" id="PS00211">
    <property type="entry name" value="ABC_TRANSPORTER_1"/>
    <property type="match status" value="1"/>
</dbReference>
<dbReference type="GO" id="GO:0042626">
    <property type="term" value="F:ATPase-coupled transmembrane transporter activity"/>
    <property type="evidence" value="ECO:0007669"/>
    <property type="project" value="TreeGrafter"/>
</dbReference>
<comment type="similarity">
    <text evidence="2">Belongs to the ABC transporter superfamily.</text>
</comment>
<evidence type="ECO:0000256" key="2">
    <source>
        <dbReference type="ARBA" id="ARBA00005417"/>
    </source>
</evidence>
<dbReference type="PROSITE" id="PS50893">
    <property type="entry name" value="ABC_TRANSPORTER_2"/>
    <property type="match status" value="2"/>
</dbReference>
<keyword evidence="7" id="KW-0472">Membrane</keyword>
<name>B8GK36_METPE</name>